<organism evidence="1 2">
    <name type="scientific">Rhodococcus ruber</name>
    <dbReference type="NCBI Taxonomy" id="1830"/>
    <lineage>
        <taxon>Bacteria</taxon>
        <taxon>Bacillati</taxon>
        <taxon>Actinomycetota</taxon>
        <taxon>Actinomycetes</taxon>
        <taxon>Mycobacteriales</taxon>
        <taxon>Nocardiaceae</taxon>
        <taxon>Rhodococcus</taxon>
    </lineage>
</organism>
<evidence type="ECO:0000313" key="2">
    <source>
        <dbReference type="Proteomes" id="UP000042997"/>
    </source>
</evidence>
<dbReference type="Proteomes" id="UP000042997">
    <property type="component" value="Unassembled WGS sequence"/>
</dbReference>
<reference evidence="1 2" key="1">
    <citation type="journal article" date="2014" name="Genome Announc.">
        <title>Draft Genome Sequence of Propane- and Butane-Oxidizing Actinobacterium Rhodococcus ruber IEGM 231.</title>
        <authorList>
            <person name="Ivshina I.B."/>
            <person name="Kuyukina M.S."/>
            <person name="Krivoruchko A.V."/>
            <person name="Barbe V."/>
            <person name="Fischer C."/>
        </authorList>
    </citation>
    <scope>NUCLEOTIDE SEQUENCE [LARGE SCALE GENOMIC DNA]</scope>
</reference>
<gene>
    <name evidence="1" type="ORF">RHRU231_470260</name>
</gene>
<accession>A0A098BMG4</accession>
<protein>
    <submittedName>
        <fullName evidence="1">Uncharacterized protein</fullName>
    </submittedName>
</protein>
<name>A0A098BMG4_9NOCA</name>
<dbReference type="EMBL" id="CCSD01000058">
    <property type="protein sequence ID" value="CDZ89412.1"/>
    <property type="molecule type" value="Genomic_DNA"/>
</dbReference>
<proteinExistence type="predicted"/>
<sequence>MSFPTVVSIPIDFTLVRESIHK</sequence>
<dbReference type="AlphaFoldDB" id="A0A098BMG4"/>
<evidence type="ECO:0000313" key="1">
    <source>
        <dbReference type="EMBL" id="CDZ89412.1"/>
    </source>
</evidence>